<feature type="compositionally biased region" description="Low complexity" evidence="4">
    <location>
        <begin position="248"/>
        <end position="257"/>
    </location>
</feature>
<dbReference type="InterPro" id="IPR028978">
    <property type="entry name" value="Chorismate_lyase_/UTRA_dom_sf"/>
</dbReference>
<evidence type="ECO:0000259" key="5">
    <source>
        <dbReference type="PROSITE" id="PS50949"/>
    </source>
</evidence>
<evidence type="ECO:0000313" key="7">
    <source>
        <dbReference type="Proteomes" id="UP000321058"/>
    </source>
</evidence>
<dbReference type="SMART" id="SM00345">
    <property type="entry name" value="HTH_GNTR"/>
    <property type="match status" value="1"/>
</dbReference>
<dbReference type="InterPro" id="IPR036390">
    <property type="entry name" value="WH_DNA-bd_sf"/>
</dbReference>
<keyword evidence="7" id="KW-1185">Reference proteome</keyword>
<keyword evidence="2" id="KW-0238">DNA-binding</keyword>
<evidence type="ECO:0000256" key="1">
    <source>
        <dbReference type="ARBA" id="ARBA00023015"/>
    </source>
</evidence>
<dbReference type="AlphaFoldDB" id="A0A512NGH0"/>
<dbReference type="Pfam" id="PF07702">
    <property type="entry name" value="UTRA"/>
    <property type="match status" value="1"/>
</dbReference>
<dbReference type="InterPro" id="IPR050679">
    <property type="entry name" value="Bact_HTH_transcr_reg"/>
</dbReference>
<dbReference type="SUPFAM" id="SSF64288">
    <property type="entry name" value="Chorismate lyase-like"/>
    <property type="match status" value="1"/>
</dbReference>
<evidence type="ECO:0000256" key="3">
    <source>
        <dbReference type="ARBA" id="ARBA00023163"/>
    </source>
</evidence>
<evidence type="ECO:0000313" key="6">
    <source>
        <dbReference type="EMBL" id="GEP58049.1"/>
    </source>
</evidence>
<dbReference type="OrthoDB" id="7334968at2"/>
<dbReference type="PANTHER" id="PTHR44846">
    <property type="entry name" value="MANNOSYL-D-GLYCERATE TRANSPORT/METABOLISM SYSTEM REPRESSOR MNGR-RELATED"/>
    <property type="match status" value="1"/>
</dbReference>
<dbReference type="Proteomes" id="UP000321058">
    <property type="component" value="Unassembled WGS sequence"/>
</dbReference>
<dbReference type="GO" id="GO:0003677">
    <property type="term" value="F:DNA binding"/>
    <property type="evidence" value="ECO:0007669"/>
    <property type="project" value="UniProtKB-KW"/>
</dbReference>
<sequence length="272" mass="29916">MNRIAVAREMGSPLHHQIYLVLADGISTGRYAVGEALPTEEQLTRMFSVSRITVRRAMASLQDAGLIERGAGRRTVVKPQIGQAMRMPMSSVIENIVAYGTETVAKVLEFGYVEARGFAREKLWQGDRPVQRAVRVRSQNGVPVMHLVSYVPEALGRTFTADELNRIPLYKLLARAGVKIAGAQQLVSASLAEPLVASRLGVKVGAALIDLRSLMLDRDGRAVEYVEMLAVPEHLKLRYDMQPEQFQSSSSSGPRASRAPHERAGRARSGRK</sequence>
<dbReference type="InterPro" id="IPR036388">
    <property type="entry name" value="WH-like_DNA-bd_sf"/>
</dbReference>
<dbReference type="PRINTS" id="PR00035">
    <property type="entry name" value="HTHGNTR"/>
</dbReference>
<dbReference type="Gene3D" id="1.10.10.10">
    <property type="entry name" value="Winged helix-like DNA-binding domain superfamily/Winged helix DNA-binding domain"/>
    <property type="match status" value="1"/>
</dbReference>
<keyword evidence="3" id="KW-0804">Transcription</keyword>
<dbReference type="RefSeq" id="WP_147152913.1">
    <property type="nucleotide sequence ID" value="NZ_BKAJ01000092.1"/>
</dbReference>
<name>A0A512NGH0_9HYPH</name>
<dbReference type="GO" id="GO:0003700">
    <property type="term" value="F:DNA-binding transcription factor activity"/>
    <property type="evidence" value="ECO:0007669"/>
    <property type="project" value="InterPro"/>
</dbReference>
<dbReference type="SMART" id="SM00866">
    <property type="entry name" value="UTRA"/>
    <property type="match status" value="1"/>
</dbReference>
<gene>
    <name evidence="6" type="ORF">RSO01_52150</name>
</gene>
<feature type="region of interest" description="Disordered" evidence="4">
    <location>
        <begin position="242"/>
        <end position="272"/>
    </location>
</feature>
<dbReference type="Pfam" id="PF00392">
    <property type="entry name" value="GntR"/>
    <property type="match status" value="1"/>
</dbReference>
<dbReference type="Gene3D" id="3.40.1410.10">
    <property type="entry name" value="Chorismate lyase-like"/>
    <property type="match status" value="1"/>
</dbReference>
<keyword evidence="1" id="KW-0805">Transcription regulation</keyword>
<organism evidence="6 7">
    <name type="scientific">Reyranella soli</name>
    <dbReference type="NCBI Taxonomy" id="1230389"/>
    <lineage>
        <taxon>Bacteria</taxon>
        <taxon>Pseudomonadati</taxon>
        <taxon>Pseudomonadota</taxon>
        <taxon>Alphaproteobacteria</taxon>
        <taxon>Hyphomicrobiales</taxon>
        <taxon>Reyranellaceae</taxon>
        <taxon>Reyranella</taxon>
    </lineage>
</organism>
<evidence type="ECO:0000256" key="2">
    <source>
        <dbReference type="ARBA" id="ARBA00023125"/>
    </source>
</evidence>
<dbReference type="InterPro" id="IPR000524">
    <property type="entry name" value="Tscrpt_reg_HTH_GntR"/>
</dbReference>
<proteinExistence type="predicted"/>
<feature type="domain" description="HTH gntR-type" evidence="5">
    <location>
        <begin position="12"/>
        <end position="80"/>
    </location>
</feature>
<reference evidence="6 7" key="1">
    <citation type="submission" date="2019-07" db="EMBL/GenBank/DDBJ databases">
        <title>Whole genome shotgun sequence of Reyranella soli NBRC 108950.</title>
        <authorList>
            <person name="Hosoyama A."/>
            <person name="Uohara A."/>
            <person name="Ohji S."/>
            <person name="Ichikawa N."/>
        </authorList>
    </citation>
    <scope>NUCLEOTIDE SEQUENCE [LARGE SCALE GENOMIC DNA]</scope>
    <source>
        <strain evidence="6 7">NBRC 108950</strain>
    </source>
</reference>
<dbReference type="EMBL" id="BKAJ01000092">
    <property type="protein sequence ID" value="GEP58049.1"/>
    <property type="molecule type" value="Genomic_DNA"/>
</dbReference>
<dbReference type="PROSITE" id="PS50949">
    <property type="entry name" value="HTH_GNTR"/>
    <property type="match status" value="1"/>
</dbReference>
<dbReference type="PANTHER" id="PTHR44846:SF1">
    <property type="entry name" value="MANNOSYL-D-GLYCERATE TRANSPORT_METABOLISM SYSTEM REPRESSOR MNGR-RELATED"/>
    <property type="match status" value="1"/>
</dbReference>
<evidence type="ECO:0000256" key="4">
    <source>
        <dbReference type="SAM" id="MobiDB-lite"/>
    </source>
</evidence>
<dbReference type="InterPro" id="IPR011663">
    <property type="entry name" value="UTRA"/>
</dbReference>
<accession>A0A512NGH0</accession>
<protein>
    <submittedName>
        <fullName evidence="6">GntR family transcriptional regulator</fullName>
    </submittedName>
</protein>
<dbReference type="SUPFAM" id="SSF46785">
    <property type="entry name" value="Winged helix' DNA-binding domain"/>
    <property type="match status" value="1"/>
</dbReference>
<dbReference type="CDD" id="cd07377">
    <property type="entry name" value="WHTH_GntR"/>
    <property type="match status" value="1"/>
</dbReference>
<comment type="caution">
    <text evidence="6">The sequence shown here is derived from an EMBL/GenBank/DDBJ whole genome shotgun (WGS) entry which is preliminary data.</text>
</comment>
<dbReference type="GO" id="GO:0045892">
    <property type="term" value="P:negative regulation of DNA-templated transcription"/>
    <property type="evidence" value="ECO:0007669"/>
    <property type="project" value="TreeGrafter"/>
</dbReference>